<dbReference type="EMBL" id="UINC01090467">
    <property type="protein sequence ID" value="SVC42439.1"/>
    <property type="molecule type" value="Genomic_DNA"/>
</dbReference>
<organism evidence="1">
    <name type="scientific">marine metagenome</name>
    <dbReference type="NCBI Taxonomy" id="408172"/>
    <lineage>
        <taxon>unclassified sequences</taxon>
        <taxon>metagenomes</taxon>
        <taxon>ecological metagenomes</taxon>
    </lineage>
</organism>
<reference evidence="1" key="1">
    <citation type="submission" date="2018-05" db="EMBL/GenBank/DDBJ databases">
        <authorList>
            <person name="Lanie J.A."/>
            <person name="Ng W.-L."/>
            <person name="Kazmierczak K.M."/>
            <person name="Andrzejewski T.M."/>
            <person name="Davidsen T.M."/>
            <person name="Wayne K.J."/>
            <person name="Tettelin H."/>
            <person name="Glass J.I."/>
            <person name="Rusch D."/>
            <person name="Podicherti R."/>
            <person name="Tsui H.-C.T."/>
            <person name="Winkler M.E."/>
        </authorList>
    </citation>
    <scope>NUCLEOTIDE SEQUENCE</scope>
</reference>
<protein>
    <submittedName>
        <fullName evidence="1">Uncharacterized protein</fullName>
    </submittedName>
</protein>
<proteinExistence type="predicted"/>
<accession>A0A382M0F3</accession>
<evidence type="ECO:0000313" key="1">
    <source>
        <dbReference type="EMBL" id="SVC42439.1"/>
    </source>
</evidence>
<gene>
    <name evidence="1" type="ORF">METZ01_LOCUS295293</name>
</gene>
<dbReference type="AlphaFoldDB" id="A0A382M0F3"/>
<sequence length="34" mass="4122">MGFDEVFEDRHNQTLTIDAATRIRVLKDFLYYSR</sequence>
<name>A0A382M0F3_9ZZZZ</name>